<name>A0ABY9AK96_PARCI</name>
<protein>
    <submittedName>
        <fullName evidence="1">Gp49 family protein</fullName>
    </submittedName>
</protein>
<dbReference type="RefSeq" id="WP_011794867.1">
    <property type="nucleotide sequence ID" value="NZ_CP029373.1"/>
</dbReference>
<keyword evidence="2" id="KW-1185">Reference proteome</keyword>
<proteinExistence type="predicted"/>
<evidence type="ECO:0000313" key="1">
    <source>
        <dbReference type="EMBL" id="WIY47341.1"/>
    </source>
</evidence>
<evidence type="ECO:0000313" key="2">
    <source>
        <dbReference type="Proteomes" id="UP001242732"/>
    </source>
</evidence>
<gene>
    <name evidence="1" type="ORF">QRO08_16055</name>
</gene>
<dbReference type="GeneID" id="79793224"/>
<dbReference type="InterPro" id="IPR025915">
    <property type="entry name" value="Phage_gp49_66"/>
</dbReference>
<organism evidence="1 2">
    <name type="scientific">Paracidovorax citrulli</name>
    <name type="common">Acidovorax citrulli</name>
    <dbReference type="NCBI Taxonomy" id="80869"/>
    <lineage>
        <taxon>Bacteria</taxon>
        <taxon>Pseudomonadati</taxon>
        <taxon>Pseudomonadota</taxon>
        <taxon>Betaproteobacteria</taxon>
        <taxon>Burkholderiales</taxon>
        <taxon>Comamonadaceae</taxon>
        <taxon>Paracidovorax</taxon>
    </lineage>
</organism>
<reference evidence="1 2" key="1">
    <citation type="submission" date="2023-06" db="EMBL/GenBank/DDBJ databases">
        <authorList>
            <person name="Ham H."/>
            <person name="Park D.S."/>
        </authorList>
    </citation>
    <scope>NUCLEOTIDE SEQUENCE [LARGE SCALE GENOMIC DNA]</scope>
    <source>
        <strain evidence="1 2">KACC 17005</strain>
    </source>
</reference>
<sequence length="387" mass="41425">MNDPITLSVRHPGPDALERDIQARASVAPRVTPADIEAEIVGEHYFTAFDGVAGAGYNAASPDGVLRPFTFEAPGSLGLLTFCVLRLRNGFTVTGESACASPENFNAEIGRRIAKENAVAKIWPLLGFRLRDKLHAQVRCKGERCMSTDGFGHSRECIAEAGRNQGWTPTAEELAAAGPSAPLTTGGLKTMEISKELPRYQSHKHVWALKIKDVAHNPNPDRTGLSCSSSYGAMIYPEEQEYPPFEVSAEYVNKHRPQPGGYYVQYADGYLSYSPAQAFEGSYTLLDAKPVAGPEIIKLDTRAAQRQELTTILVGAVGPMLTGDPAQALTLGRSVRALLDELVGPGTQQKEEGAPVSSVPDVSLVAQNMCAMGGFGSPAEPKGDPGR</sequence>
<accession>A0ABY9AK96</accession>
<dbReference type="EMBL" id="CP127363">
    <property type="protein sequence ID" value="WIY47341.1"/>
    <property type="molecule type" value="Genomic_DNA"/>
</dbReference>
<dbReference type="Proteomes" id="UP001242732">
    <property type="component" value="Chromosome"/>
</dbReference>
<dbReference type="Pfam" id="PF13876">
    <property type="entry name" value="Phage_gp49_66"/>
    <property type="match status" value="1"/>
</dbReference>